<dbReference type="Proteomes" id="UP000002651">
    <property type="component" value="Chromosome"/>
</dbReference>
<reference evidence="2 3" key="1">
    <citation type="journal article" date="2012" name="J. Bacteriol.">
        <title>Whole-genome sequences of Bacillus subtilis and close relatives.</title>
        <authorList>
            <person name="Earl A.M."/>
            <person name="Eppinger M."/>
            <person name="Fricke W.F."/>
            <person name="Rosovitz M.J."/>
            <person name="Rasko D.A."/>
            <person name="Daugherty S."/>
            <person name="Losick R."/>
            <person name="Kolter R."/>
            <person name="Ravel J."/>
        </authorList>
    </citation>
    <scope>NUCLEOTIDE SEQUENCE [LARGE SCALE GENOMIC DNA]</scope>
    <source>
        <strain evidence="3">DSM 15029 / JCM 12233 / NBRC 101239 / NRRL B-23049 / TU-B-10</strain>
    </source>
</reference>
<evidence type="ECO:0000313" key="3">
    <source>
        <dbReference type="Proteomes" id="UP000002651"/>
    </source>
</evidence>
<dbReference type="HOGENOM" id="CLU_1168813_0_0_9"/>
<sequence length="243" mass="26937">MKRFVLMFLIAIVSIMPINTLAIGNGSNAKTECTTCSKERDREQIIEEIKDVYNIETEVLSEQEVKNVEQIALDKKEPFKKYIEEYKNAGYKKVDLKDKSLLFKGAQIDKEGTKSDLEFVYGAYKNEEGDSIIYTLGYSKETKEFFNFSLLGIPKDFSGDSDELDVLIQDNDNSFKIYGKNLDGLQEGDFHTNGFSVWGKNFACGALGLLACVNYCGVIGLINLPAGATCGVVCDLAMIAACA</sequence>
<proteinExistence type="predicted"/>
<evidence type="ECO:0000256" key="1">
    <source>
        <dbReference type="SAM" id="SignalP"/>
    </source>
</evidence>
<keyword evidence="1" id="KW-0732">Signal</keyword>
<name>G4NZZ4_BACS4</name>
<keyword evidence="3" id="KW-1185">Reference proteome</keyword>
<feature type="signal peptide" evidence="1">
    <location>
        <begin position="1"/>
        <end position="22"/>
    </location>
</feature>
<feature type="chain" id="PRO_5039264234" evidence="1">
    <location>
        <begin position="23"/>
        <end position="243"/>
    </location>
</feature>
<protein>
    <submittedName>
        <fullName evidence="2">Uncharacterized protein</fullName>
    </submittedName>
</protein>
<dbReference type="EMBL" id="CP002905">
    <property type="protein sequence ID" value="AEP87973.1"/>
    <property type="molecule type" value="Genomic_DNA"/>
</dbReference>
<gene>
    <name evidence="2" type="ordered locus">GYO_3394</name>
</gene>
<accession>G4NZZ4</accession>
<dbReference type="AlphaFoldDB" id="G4NZZ4"/>
<dbReference type="InterPro" id="IPR031032">
    <property type="entry name" value="Gpos_C8-like"/>
</dbReference>
<evidence type="ECO:0000313" key="2">
    <source>
        <dbReference type="EMBL" id="AEP87973.1"/>
    </source>
</evidence>
<dbReference type="NCBIfam" id="TIGR04450">
    <property type="entry name" value="Gpos_C8_like"/>
    <property type="match status" value="1"/>
</dbReference>
<dbReference type="KEGG" id="bst:GYO_3394"/>
<dbReference type="RefSeq" id="WP_014114928.1">
    <property type="nucleotide sequence ID" value="NC_016047.1"/>
</dbReference>
<dbReference type="GeneID" id="11240720"/>
<organism evidence="2 3">
    <name type="scientific">Bacillus spizizenii (strain DSM 15029 / JCM 12233 / NBRC 101239 / NRRL B-23049 / TU-B-10)</name>
    <name type="common">Bacillus subtilis subsp. spizizenii</name>
    <dbReference type="NCBI Taxonomy" id="1052585"/>
    <lineage>
        <taxon>Bacteria</taxon>
        <taxon>Bacillati</taxon>
        <taxon>Bacillota</taxon>
        <taxon>Bacilli</taxon>
        <taxon>Bacillales</taxon>
        <taxon>Bacillaceae</taxon>
        <taxon>Bacillus</taxon>
    </lineage>
</organism>